<keyword evidence="2" id="KW-0812">Transmembrane</keyword>
<evidence type="ECO:0000313" key="3">
    <source>
        <dbReference type="EMBL" id="NHF57828.1"/>
    </source>
</evidence>
<evidence type="ECO:0000256" key="2">
    <source>
        <dbReference type="SAM" id="Phobius"/>
    </source>
</evidence>
<keyword evidence="2" id="KW-0472">Membrane</keyword>
<evidence type="ECO:0000256" key="1">
    <source>
        <dbReference type="SAM" id="Coils"/>
    </source>
</evidence>
<reference evidence="3" key="2">
    <citation type="submission" date="2020-03" db="EMBL/GenBank/DDBJ databases">
        <title>Flavobacteriaceae bacterium strain TP-CH-4, a member of the family Flavobacteriaceae isolated from a deep-sea seamount.</title>
        <authorList>
            <person name="Zhang D.-C."/>
        </authorList>
    </citation>
    <scope>NUCLEOTIDE SEQUENCE</scope>
    <source>
        <strain evidence="3">TP-CH-4</strain>
    </source>
</reference>
<sequence>MARDLRELFKEDREKDQTRYILRKGHEKRFAERLEGAMPPGKKKGFPIFQIAAAVAVLVALGFYFFSGNTATEGSVPTTVVDMDKEEKSPKSLSLGDLSPDLKKVEDYYVANINLTLAKLEVSEDNKSLVDSFMEQLSELNTEYERLNTELNTIGPNDQTINAQIKNLQLRLQLLQRLKTKLNELKTSKNEQTTTSTI</sequence>
<keyword evidence="2" id="KW-1133">Transmembrane helix</keyword>
<dbReference type="AlphaFoldDB" id="A0A967EC22"/>
<accession>A0A967EC22</accession>
<comment type="caution">
    <text evidence="3">The sequence shown here is derived from an EMBL/GenBank/DDBJ whole genome shotgun (WGS) entry which is preliminary data.</text>
</comment>
<keyword evidence="1" id="KW-0175">Coiled coil</keyword>
<protein>
    <submittedName>
        <fullName evidence="3">Uncharacterized protein</fullName>
    </submittedName>
</protein>
<dbReference type="Proteomes" id="UP000707206">
    <property type="component" value="Unassembled WGS sequence"/>
</dbReference>
<reference evidence="3" key="1">
    <citation type="submission" date="2019-07" db="EMBL/GenBank/DDBJ databases">
        <authorList>
            <person name="De-Chao Zhang Q."/>
        </authorList>
    </citation>
    <scope>NUCLEOTIDE SEQUENCE</scope>
    <source>
        <strain evidence="3">TP-CH-4</strain>
    </source>
</reference>
<evidence type="ECO:0000313" key="4">
    <source>
        <dbReference type="Proteomes" id="UP000707206"/>
    </source>
</evidence>
<dbReference type="RefSeq" id="WP_152572357.1">
    <property type="nucleotide sequence ID" value="NZ_VIKU02000001.1"/>
</dbReference>
<organism evidence="3 4">
    <name type="scientific">Pelagihabitans pacificus</name>
    <dbReference type="NCBI Taxonomy" id="2696054"/>
    <lineage>
        <taxon>Bacteria</taxon>
        <taxon>Pseudomonadati</taxon>
        <taxon>Bacteroidota</taxon>
        <taxon>Flavobacteriia</taxon>
        <taxon>Flavobacteriales</taxon>
        <taxon>Flavobacteriaceae</taxon>
        <taxon>Pelagihabitans</taxon>
    </lineage>
</organism>
<keyword evidence="4" id="KW-1185">Reference proteome</keyword>
<feature type="coiled-coil region" evidence="1">
    <location>
        <begin position="130"/>
        <end position="195"/>
    </location>
</feature>
<feature type="transmembrane region" description="Helical" evidence="2">
    <location>
        <begin position="48"/>
        <end position="66"/>
    </location>
</feature>
<gene>
    <name evidence="3" type="ORF">FK220_000645</name>
</gene>
<proteinExistence type="predicted"/>
<name>A0A967EC22_9FLAO</name>
<dbReference type="EMBL" id="VIKU02000001">
    <property type="protein sequence ID" value="NHF57828.1"/>
    <property type="molecule type" value="Genomic_DNA"/>
</dbReference>